<protein>
    <submittedName>
        <fullName evidence="1">Uncharacterized protein</fullName>
    </submittedName>
</protein>
<name>A0A662DLX0_UNCAE</name>
<dbReference type="EMBL" id="QMQA01000016">
    <property type="protein sequence ID" value="RLE15129.1"/>
    <property type="molecule type" value="Genomic_DNA"/>
</dbReference>
<evidence type="ECO:0000313" key="2">
    <source>
        <dbReference type="Proteomes" id="UP000280417"/>
    </source>
</evidence>
<proteinExistence type="predicted"/>
<dbReference type="AlphaFoldDB" id="A0A662DLX0"/>
<gene>
    <name evidence="1" type="ORF">DRJ04_01080</name>
</gene>
<accession>A0A662DLX0</accession>
<organism evidence="1 2">
    <name type="scientific">Aerophobetes bacterium</name>
    <dbReference type="NCBI Taxonomy" id="2030807"/>
    <lineage>
        <taxon>Bacteria</taxon>
        <taxon>Candidatus Aerophobota</taxon>
    </lineage>
</organism>
<evidence type="ECO:0000313" key="1">
    <source>
        <dbReference type="EMBL" id="RLE15129.1"/>
    </source>
</evidence>
<dbReference type="Proteomes" id="UP000280417">
    <property type="component" value="Unassembled WGS sequence"/>
</dbReference>
<comment type="caution">
    <text evidence="1">The sequence shown here is derived from an EMBL/GenBank/DDBJ whole genome shotgun (WGS) entry which is preliminary data.</text>
</comment>
<sequence length="94" mass="10686">MFGLLGVSPKSLFISFFDHVERRDEASIGTAIIGYKQEGFNPNILVTDLLPTYRTVASYFETCLYQLCTTHARRDIARIIKDLISSRPRRISSS</sequence>
<reference evidence="1 2" key="1">
    <citation type="submission" date="2018-06" db="EMBL/GenBank/DDBJ databases">
        <title>Extensive metabolic versatility and redundancy in microbially diverse, dynamic hydrothermal sediments.</title>
        <authorList>
            <person name="Dombrowski N."/>
            <person name="Teske A."/>
            <person name="Baker B.J."/>
        </authorList>
    </citation>
    <scope>NUCLEOTIDE SEQUENCE [LARGE SCALE GENOMIC DNA]</scope>
    <source>
        <strain evidence="1">B3_G15</strain>
    </source>
</reference>